<evidence type="ECO:0000256" key="4">
    <source>
        <dbReference type="ARBA" id="ARBA00022695"/>
    </source>
</evidence>
<protein>
    <recommendedName>
        <fullName evidence="1">DNA-directed RNA polymerase</fullName>
        <ecNumber evidence="1">2.7.7.6</ecNumber>
    </recommendedName>
</protein>
<keyword evidence="3" id="KW-0808">Transferase</keyword>
<reference evidence="11" key="1">
    <citation type="submission" date="2019-07" db="EMBL/GenBank/DDBJ databases">
        <authorList>
            <person name="Zhang J."/>
            <person name="Liu T."/>
        </authorList>
    </citation>
    <scope>NUCLEOTIDE SEQUENCE</scope>
</reference>
<keyword evidence="11" id="KW-0934">Plastid</keyword>
<dbReference type="GO" id="GO:0006351">
    <property type="term" value="P:DNA-templated transcription"/>
    <property type="evidence" value="ECO:0007669"/>
    <property type="project" value="InterPro"/>
</dbReference>
<keyword evidence="7" id="KW-0804">Transcription</keyword>
<evidence type="ECO:0000256" key="1">
    <source>
        <dbReference type="ARBA" id="ARBA00012418"/>
    </source>
</evidence>
<evidence type="ECO:0000256" key="2">
    <source>
        <dbReference type="ARBA" id="ARBA00022478"/>
    </source>
</evidence>
<dbReference type="EC" id="2.7.7.6" evidence="1"/>
<dbReference type="Pfam" id="PF04983">
    <property type="entry name" value="RNA_pol_Rpb1_3"/>
    <property type="match status" value="1"/>
</dbReference>
<evidence type="ECO:0000256" key="6">
    <source>
        <dbReference type="ARBA" id="ARBA00022833"/>
    </source>
</evidence>
<keyword evidence="4" id="KW-0548">Nucleotidyltransferase</keyword>
<dbReference type="NCBIfam" id="TIGR02388">
    <property type="entry name" value="rpoC2_cyan"/>
    <property type="match status" value="1"/>
</dbReference>
<evidence type="ECO:0000313" key="11">
    <source>
        <dbReference type="EMBL" id="QVY57871.1"/>
    </source>
</evidence>
<proteinExistence type="inferred from homology"/>
<evidence type="ECO:0000259" key="9">
    <source>
        <dbReference type="Pfam" id="PF04998"/>
    </source>
</evidence>
<dbReference type="GO" id="GO:0046872">
    <property type="term" value="F:metal ion binding"/>
    <property type="evidence" value="ECO:0007669"/>
    <property type="project" value="UniProtKB-KW"/>
</dbReference>
<dbReference type="Pfam" id="PF05000">
    <property type="entry name" value="RNA_pol_Rpb1_4"/>
    <property type="match status" value="1"/>
</dbReference>
<feature type="domain" description="RNA polymerase Rpb1" evidence="10">
    <location>
        <begin position="92"/>
        <end position="171"/>
    </location>
</feature>
<dbReference type="GO" id="GO:0000428">
    <property type="term" value="C:DNA-directed RNA polymerase complex"/>
    <property type="evidence" value="ECO:0007669"/>
    <property type="project" value="UniProtKB-KW"/>
</dbReference>
<evidence type="ECO:0000256" key="3">
    <source>
        <dbReference type="ARBA" id="ARBA00022679"/>
    </source>
</evidence>
<dbReference type="GO" id="GO:0003677">
    <property type="term" value="F:DNA binding"/>
    <property type="evidence" value="ECO:0007669"/>
    <property type="project" value="InterPro"/>
</dbReference>
<dbReference type="HAMAP" id="MF_01324">
    <property type="entry name" value="RNApol_bact_RpoC2"/>
    <property type="match status" value="1"/>
</dbReference>
<name>A0A8E7UE87_9FLOR</name>
<dbReference type="InterPro" id="IPR007081">
    <property type="entry name" value="RNA_pol_Rpb1_5"/>
</dbReference>
<evidence type="ECO:0000256" key="5">
    <source>
        <dbReference type="ARBA" id="ARBA00022723"/>
    </source>
</evidence>
<dbReference type="CDD" id="cd02655">
    <property type="entry name" value="RNAP_beta'_C"/>
    <property type="match status" value="1"/>
</dbReference>
<organism evidence="11">
    <name type="scientific">Betaphycus gelatinus</name>
    <dbReference type="NCBI Taxonomy" id="1191690"/>
    <lineage>
        <taxon>Eukaryota</taxon>
        <taxon>Rhodophyta</taxon>
        <taxon>Florideophyceae</taxon>
        <taxon>Rhodymeniophycidae</taxon>
        <taxon>Gigartinales</taxon>
        <taxon>Solieriaceae</taxon>
        <taxon>Betaphycus</taxon>
    </lineage>
</organism>
<feature type="domain" description="RNA polymerase Rpb1" evidence="9">
    <location>
        <begin position="173"/>
        <end position="565"/>
    </location>
</feature>
<evidence type="ECO:0000259" key="10">
    <source>
        <dbReference type="Pfam" id="PF05000"/>
    </source>
</evidence>
<sequence>MKKNILQPKFANKVVDKNQLKQIIIWAFRNYGIARAANIADKLKDLGFYYATKAGISLSLEDLRIPPKKQDLLYDTVNSIKETDHLHNRGEITAVERFQKVIDTWNNASETLKQEVIRYFKNTDPLNAIYMMAFSGARGNISQVRQLVGMRGLMSDPQGQIIDLPISSNFREGLTITDYFISSYGARKGLVDTALRTADSGYLTRRLVDVAQDVIVRDVNCKTSKGILLEDMIENNKTLIDLEHALLGRVLAEDILDPKSNVIVAHSGQSIDPFLANQIINSNYKNVLVRSPLTCDSVRSVCQSCYGWNLAHGQMVDLGEAVGIIAAQSIGEPGTQLTMRTFHTGGVFTGELAQTIISQDDVYVKYSDGITMIESRTRHGDKAMLVTKNSKLQLINSESINKFINLVEGTLLLVSDNAFVKAGQVIAEYPLSNRVITERAQKPIIADFSGSVCLEYLGNEQLHEESSYMQYTPKSGILWILSGTVYSIPDHAELMVSQDQTIYEKSLVARTQLISRYSGLVEILEKQNSYQRISILTSSKIFSNIKVHIDNNILEIDQVDKFILKTYPGQKIVNNQVIGELITDIYKTETGGIIKYLDLPISKKKSSNHTDYYDILGSGYLLWIPEETHEVNKDISLLLVKSGDFVDIGTEIIKNVFSNNSGIIEIIQKDGIIREIIIKPGQVYNIQDDNLNILLSAGKYRGFLRPGEQLMNGIITDKLVYWEYVNSDEKNLILIRPVVVYSVPRKNLVSSYTNDSFGTEMFNLHITRRIYFRDGTRVKSIYGIDLLKTYIVAKLDLNILDMFCTINFIKPAGKFYALLKLNTADILSLKESSDTSDKNFYSKTLIKVQNGQYVISGSVIAQTEIISSITGKINYIQKDNSSNCRLLITTSIDTHTFCIDNNRLVKVKVNDWVYAGDEIATGLITYYSGKIINIQNDKILMWIGQPYLISNGSILHVYNNSLVQRGENIATLIFERAKTGDIIQGLPRIEEILEARKKLDNSFNPHTMLESNFRFYLNQGLNVYDATRLSLLDTQLFLVKEIQLVYQSQKVDISDKHIEVIVRQMTSKVKIENGGDTDYLPGEIVELQKVELVNKSLSLIGKREASYHPVLLGITKASLNTESFISAASFQETTKVLTEAAISGKLDWLRGLKENVIIGRLIPAGTGFNIYTNSSLDAKNRVFDSNVNSSIVTNFRTNVSQADFEDIILDDRIARNYPMLVDQEKDNKNNNT</sequence>
<dbReference type="InterPro" id="IPR007083">
    <property type="entry name" value="RNA_pol_Rpb1_4"/>
</dbReference>
<feature type="domain" description="RNA polymerase Rpb1" evidence="8">
    <location>
        <begin position="6"/>
        <end position="63"/>
    </location>
</feature>
<evidence type="ECO:0000259" key="8">
    <source>
        <dbReference type="Pfam" id="PF04983"/>
    </source>
</evidence>
<evidence type="ECO:0000256" key="7">
    <source>
        <dbReference type="ARBA" id="ARBA00023163"/>
    </source>
</evidence>
<keyword evidence="2" id="KW-0240">DNA-directed RNA polymerase</keyword>
<geneLocation type="plastid" evidence="11"/>
<dbReference type="Pfam" id="PF04998">
    <property type="entry name" value="RNA_pol_Rpb1_5"/>
    <property type="match status" value="2"/>
</dbReference>
<keyword evidence="6" id="KW-0862">Zinc</keyword>
<keyword evidence="5" id="KW-0479">Metal-binding</keyword>
<dbReference type="InterPro" id="IPR012756">
    <property type="entry name" value="DNA-dir_RpoC2_beta_pp"/>
</dbReference>
<dbReference type="EMBL" id="MN240356">
    <property type="protein sequence ID" value="QVY57871.1"/>
    <property type="molecule type" value="Genomic_DNA"/>
</dbReference>
<dbReference type="PANTHER" id="PTHR19376:SF68">
    <property type="entry name" value="DNA-DIRECTED RNA POLYMERASE SUBUNIT BETA"/>
    <property type="match status" value="1"/>
</dbReference>
<dbReference type="InterPro" id="IPR045867">
    <property type="entry name" value="DNA-dir_RpoC_beta_prime"/>
</dbReference>
<dbReference type="FunFam" id="1.10.150.390:FF:000002">
    <property type="entry name" value="DNA-directed RNA polymerase subunit beta"/>
    <property type="match status" value="1"/>
</dbReference>
<dbReference type="InterPro" id="IPR007066">
    <property type="entry name" value="RNA_pol_Rpb1_3"/>
</dbReference>
<accession>A0A8E7UE87</accession>
<dbReference type="GO" id="GO:0003899">
    <property type="term" value="F:DNA-directed RNA polymerase activity"/>
    <property type="evidence" value="ECO:0007669"/>
    <property type="project" value="UniProtKB-EC"/>
</dbReference>
<gene>
    <name evidence="11" type="primary">rpoC2</name>
</gene>
<feature type="domain" description="RNA polymerase Rpb1" evidence="9">
    <location>
        <begin position="1034"/>
        <end position="1121"/>
    </location>
</feature>
<dbReference type="AlphaFoldDB" id="A0A8E7UE87"/>
<dbReference type="PANTHER" id="PTHR19376">
    <property type="entry name" value="DNA-DIRECTED RNA POLYMERASE"/>
    <property type="match status" value="1"/>
</dbReference>
<reference evidence="11" key="2">
    <citation type="journal article" date="2021" name="Genomics">
        <title>Comparative analysis of mitochondrial genomes of Nirvanini and Evacanthini (Hemiptera: Cicadellidae) reveals an explicit evolutionary relationship.</title>
        <authorList>
            <person name="Du Y."/>
            <person name="Liang Z."/>
            <person name="Dietrich C.H."/>
            <person name="Dai W."/>
        </authorList>
    </citation>
    <scope>NUCLEOTIDE SEQUENCE</scope>
</reference>